<reference evidence="2" key="1">
    <citation type="submission" date="2018-01" db="EMBL/GenBank/DDBJ databases">
        <title>An insight into the sialome of Amazonian anophelines.</title>
        <authorList>
            <person name="Ribeiro J.M."/>
            <person name="Scarpassa V."/>
            <person name="Calvo E."/>
        </authorList>
    </citation>
    <scope>NUCLEOTIDE SEQUENCE</scope>
    <source>
        <tissue evidence="2">Salivary glands</tissue>
    </source>
</reference>
<name>A0A2M4B8C4_9DIPT</name>
<dbReference type="AlphaFoldDB" id="A0A2M4B8C4"/>
<accession>A0A2M4B8C4</accession>
<organism evidence="2">
    <name type="scientific">Anopheles triannulatus</name>
    <dbReference type="NCBI Taxonomy" id="58253"/>
    <lineage>
        <taxon>Eukaryota</taxon>
        <taxon>Metazoa</taxon>
        <taxon>Ecdysozoa</taxon>
        <taxon>Arthropoda</taxon>
        <taxon>Hexapoda</taxon>
        <taxon>Insecta</taxon>
        <taxon>Pterygota</taxon>
        <taxon>Neoptera</taxon>
        <taxon>Endopterygota</taxon>
        <taxon>Diptera</taxon>
        <taxon>Nematocera</taxon>
        <taxon>Culicoidea</taxon>
        <taxon>Culicidae</taxon>
        <taxon>Anophelinae</taxon>
        <taxon>Anopheles</taxon>
    </lineage>
</organism>
<feature type="region of interest" description="Disordered" evidence="1">
    <location>
        <begin position="1"/>
        <end position="22"/>
    </location>
</feature>
<dbReference type="EMBL" id="GGFK01015767">
    <property type="protein sequence ID" value="MBW49088.1"/>
    <property type="molecule type" value="Transcribed_RNA"/>
</dbReference>
<evidence type="ECO:0000256" key="1">
    <source>
        <dbReference type="SAM" id="MobiDB-lite"/>
    </source>
</evidence>
<sequence length="73" mass="7946">MLAIAASSSLNLSSGSAASSSVESFLTRRFRSSSFSRSSEYWRTVRAVFCATSAKEPAAWFCFCKFSSVKLEA</sequence>
<proteinExistence type="predicted"/>
<protein>
    <submittedName>
        <fullName evidence="2">Putative secreted protein</fullName>
    </submittedName>
</protein>
<evidence type="ECO:0000313" key="2">
    <source>
        <dbReference type="EMBL" id="MBW49088.1"/>
    </source>
</evidence>